<organism evidence="1 2">
    <name type="scientific">Aphis craccivora</name>
    <name type="common">Cowpea aphid</name>
    <dbReference type="NCBI Taxonomy" id="307492"/>
    <lineage>
        <taxon>Eukaryota</taxon>
        <taxon>Metazoa</taxon>
        <taxon>Ecdysozoa</taxon>
        <taxon>Arthropoda</taxon>
        <taxon>Hexapoda</taxon>
        <taxon>Insecta</taxon>
        <taxon>Pterygota</taxon>
        <taxon>Neoptera</taxon>
        <taxon>Paraneoptera</taxon>
        <taxon>Hemiptera</taxon>
        <taxon>Sternorrhyncha</taxon>
        <taxon>Aphidomorpha</taxon>
        <taxon>Aphidoidea</taxon>
        <taxon>Aphididae</taxon>
        <taxon>Aphidini</taxon>
        <taxon>Aphis</taxon>
        <taxon>Aphis</taxon>
    </lineage>
</organism>
<gene>
    <name evidence="1" type="ORF">FWK35_00032979</name>
</gene>
<comment type="caution">
    <text evidence="1">The sequence shown here is derived from an EMBL/GenBank/DDBJ whole genome shotgun (WGS) entry which is preliminary data.</text>
</comment>
<proteinExistence type="predicted"/>
<sequence length="30" mass="3491">MLCVFFLCVSVYTRKCRNNSSILNFGDGFR</sequence>
<dbReference type="AlphaFoldDB" id="A0A6G0VWD9"/>
<dbReference type="EMBL" id="VUJU01011980">
    <property type="protein sequence ID" value="KAF0709180.1"/>
    <property type="molecule type" value="Genomic_DNA"/>
</dbReference>
<name>A0A6G0VWD9_APHCR</name>
<reference evidence="1 2" key="1">
    <citation type="submission" date="2019-08" db="EMBL/GenBank/DDBJ databases">
        <title>Whole genome of Aphis craccivora.</title>
        <authorList>
            <person name="Voronova N.V."/>
            <person name="Shulinski R.S."/>
            <person name="Bandarenka Y.V."/>
            <person name="Zhorov D.G."/>
            <person name="Warner D."/>
        </authorList>
    </citation>
    <scope>NUCLEOTIDE SEQUENCE [LARGE SCALE GENOMIC DNA]</scope>
    <source>
        <strain evidence="1">180601</strain>
        <tissue evidence="1">Whole Body</tissue>
    </source>
</reference>
<evidence type="ECO:0000313" key="2">
    <source>
        <dbReference type="Proteomes" id="UP000478052"/>
    </source>
</evidence>
<keyword evidence="2" id="KW-1185">Reference proteome</keyword>
<accession>A0A6G0VWD9</accession>
<evidence type="ECO:0000313" key="1">
    <source>
        <dbReference type="EMBL" id="KAF0709180.1"/>
    </source>
</evidence>
<dbReference type="Proteomes" id="UP000478052">
    <property type="component" value="Unassembled WGS sequence"/>
</dbReference>
<protein>
    <submittedName>
        <fullName evidence="1">Uncharacterized protein</fullName>
    </submittedName>
</protein>